<feature type="compositionally biased region" description="Basic residues" evidence="1">
    <location>
        <begin position="299"/>
        <end position="312"/>
    </location>
</feature>
<dbReference type="OrthoDB" id="1525365at2"/>
<dbReference type="RefSeq" id="WP_114686195.1">
    <property type="nucleotide sequence ID" value="NZ_QQNB01000001.1"/>
</dbReference>
<protein>
    <submittedName>
        <fullName evidence="2">Uncharacterized protein</fullName>
    </submittedName>
</protein>
<evidence type="ECO:0000313" key="3">
    <source>
        <dbReference type="Proteomes" id="UP000253918"/>
    </source>
</evidence>
<feature type="region of interest" description="Disordered" evidence="1">
    <location>
        <begin position="293"/>
        <end position="312"/>
    </location>
</feature>
<accession>A0A369VZX2</accession>
<sequence length="312" mass="34676">MSIEQSVARDPIEAADWEKWYGDPAKWPASRHAFLADVAMRLARVMCYPWYDDLFVAAGRTEMSQPRPDLFLSHPEWSPYRDGSGVIGVDPDVEAGFWRPDDWTEEEEAALDRADAHNNYRHAGRVAVRAVARGIALLAASGRISTIGMPQDGSPSIPIDPGDWELIDPIDRIASCRLTPGDRTAPGSSGTHLVFVDGNQLEKRLRAYARDNQVSLNDGGITVIDDGLLGAPKQAPTAYVEKICEDAMREHLSEAENKDITSEALKKAVEARTNREFSAKVFQRARARLLPDFPEWARPGRRRGPQGPRRGH</sequence>
<dbReference type="Proteomes" id="UP000253918">
    <property type="component" value="Unassembled WGS sequence"/>
</dbReference>
<reference evidence="2 3" key="1">
    <citation type="submission" date="2018-07" db="EMBL/GenBank/DDBJ databases">
        <title>a novel species of Sphingomonas isolated from the rhizosphere soil of Araceae plant.</title>
        <authorList>
            <person name="Zhiyong W."/>
            <person name="Qinglan Z."/>
            <person name="Zhiwei F."/>
            <person name="Ding X."/>
            <person name="Gejiao W."/>
            <person name="Shixue Z."/>
        </authorList>
    </citation>
    <scope>NUCLEOTIDE SEQUENCE [LARGE SCALE GENOMIC DNA]</scope>
    <source>
        <strain evidence="2 3">WZY 27</strain>
    </source>
</reference>
<gene>
    <name evidence="2" type="ORF">DVW87_02605</name>
</gene>
<organism evidence="2 3">
    <name type="scientific">Sphingomonas aracearum</name>
    <dbReference type="NCBI Taxonomy" id="2283317"/>
    <lineage>
        <taxon>Bacteria</taxon>
        <taxon>Pseudomonadati</taxon>
        <taxon>Pseudomonadota</taxon>
        <taxon>Alphaproteobacteria</taxon>
        <taxon>Sphingomonadales</taxon>
        <taxon>Sphingomonadaceae</taxon>
        <taxon>Sphingomonas</taxon>
    </lineage>
</organism>
<comment type="caution">
    <text evidence="2">The sequence shown here is derived from an EMBL/GenBank/DDBJ whole genome shotgun (WGS) entry which is preliminary data.</text>
</comment>
<name>A0A369VZX2_9SPHN</name>
<dbReference type="EMBL" id="QQNB01000001">
    <property type="protein sequence ID" value="RDE06612.1"/>
    <property type="molecule type" value="Genomic_DNA"/>
</dbReference>
<keyword evidence="3" id="KW-1185">Reference proteome</keyword>
<evidence type="ECO:0000313" key="2">
    <source>
        <dbReference type="EMBL" id="RDE06612.1"/>
    </source>
</evidence>
<proteinExistence type="predicted"/>
<dbReference type="AlphaFoldDB" id="A0A369VZX2"/>
<evidence type="ECO:0000256" key="1">
    <source>
        <dbReference type="SAM" id="MobiDB-lite"/>
    </source>
</evidence>